<comment type="caution">
    <text evidence="2">The sequence shown here is derived from an EMBL/GenBank/DDBJ whole genome shotgun (WGS) entry which is preliminary data.</text>
</comment>
<dbReference type="STRING" id="1802668.A2831_01400"/>
<keyword evidence="1" id="KW-0732">Signal</keyword>
<evidence type="ECO:0000256" key="1">
    <source>
        <dbReference type="SAM" id="SignalP"/>
    </source>
</evidence>
<dbReference type="SUPFAM" id="SSF56935">
    <property type="entry name" value="Porins"/>
    <property type="match status" value="1"/>
</dbReference>
<gene>
    <name evidence="2" type="ORF">A2831_01400</name>
</gene>
<sequence>MRTLLAASLAIAFIIPCAAQEDQKYNLAGFDIQGSTAVGYRFSSIGGRQEKFMELFNLRSGPRLFDFNFSGRANPGASKLADSFQITASGLGGDPFPGGQLTVSKSKVYDLRTNFRQSYYYFDRNDDAALPSGRHALTTNHNWATVRRFGSINLLIHASNRLKFRMEYGKNSRDGINNTTRTMEYFGSPSAFGAFLRDNPYYVYAPIRDRLNKFAGGLDYTISDWSFHYTLSYQNFDQSMNWNNAFSPERSINIDSAMTAKELLQTAAWSESRNLKTPSGEFFYNGKVNGKLTLRGSILYFRFHGPANLDASFIGSARTTGTATAPYTIAMSSAAKLTEPNLVVDQGFTVKITSWFDIHGDYRYNRYTINSTAEISSLRDSTTSFKESLENEWRQGMHQVDLNLEFRPFNSLILRPGVRFIKRDTTVLEDGTADPQRSVRNKTIWPIASLAYVPSSKFSARMDVQSITSGTTYTRITPHTDVGTRLAVRYRPLSQLSIENSVVTRNRTNLADSFSSRVRSNASTISWSWNEHLSTYAGFSYDSFLATASVNFLRGTAPLKTSWRDQTVNRVWQLGVATKPMKRLGINFNGNFVRSTGAGEISGELPIFGALSWPMATGSVYYDFPRLGRLTADLQRTYYFEEIVRGNDFGANLLMVRWTKAF</sequence>
<feature type="chain" id="PRO_5009535379" description="Porin" evidence="1">
    <location>
        <begin position="20"/>
        <end position="662"/>
    </location>
</feature>
<dbReference type="AlphaFoldDB" id="A0A1F8EZC4"/>
<evidence type="ECO:0008006" key="4">
    <source>
        <dbReference type="Google" id="ProtNLM"/>
    </source>
</evidence>
<name>A0A1F8EZC4_9BACT</name>
<protein>
    <recommendedName>
        <fullName evidence="4">Porin</fullName>
    </recommendedName>
</protein>
<evidence type="ECO:0000313" key="3">
    <source>
        <dbReference type="Proteomes" id="UP000177507"/>
    </source>
</evidence>
<accession>A0A1F8EZC4</accession>
<evidence type="ECO:0000313" key="2">
    <source>
        <dbReference type="EMBL" id="OGN05376.1"/>
    </source>
</evidence>
<feature type="signal peptide" evidence="1">
    <location>
        <begin position="1"/>
        <end position="19"/>
    </location>
</feature>
<reference evidence="2 3" key="1">
    <citation type="journal article" date="2016" name="Nat. Commun.">
        <title>Thousands of microbial genomes shed light on interconnected biogeochemical processes in an aquifer system.</title>
        <authorList>
            <person name="Anantharaman K."/>
            <person name="Brown C.T."/>
            <person name="Hug L.A."/>
            <person name="Sharon I."/>
            <person name="Castelle C.J."/>
            <person name="Probst A.J."/>
            <person name="Thomas B.C."/>
            <person name="Singh A."/>
            <person name="Wilkins M.J."/>
            <person name="Karaoz U."/>
            <person name="Brodie E.L."/>
            <person name="Williams K.H."/>
            <person name="Hubbard S.S."/>
            <person name="Banfield J.F."/>
        </authorList>
    </citation>
    <scope>NUCLEOTIDE SEQUENCE [LARGE SCALE GENOMIC DNA]</scope>
</reference>
<organism evidence="2 3">
    <name type="scientific">Candidatus Yanofskybacteria bacterium RIFCSPHIGHO2_01_FULL_44_17</name>
    <dbReference type="NCBI Taxonomy" id="1802668"/>
    <lineage>
        <taxon>Bacteria</taxon>
        <taxon>Candidatus Yanofskyibacteriota</taxon>
    </lineage>
</organism>
<dbReference type="EMBL" id="MGJI01000009">
    <property type="protein sequence ID" value="OGN05376.1"/>
    <property type="molecule type" value="Genomic_DNA"/>
</dbReference>
<proteinExistence type="predicted"/>
<dbReference type="Proteomes" id="UP000177507">
    <property type="component" value="Unassembled WGS sequence"/>
</dbReference>